<dbReference type="GO" id="GO:0005524">
    <property type="term" value="F:ATP binding"/>
    <property type="evidence" value="ECO:0007669"/>
    <property type="project" value="UniProtKB-KW"/>
</dbReference>
<dbReference type="PROSITE" id="PS00211">
    <property type="entry name" value="ABC_TRANSPORTER_1"/>
    <property type="match status" value="1"/>
</dbReference>
<proteinExistence type="predicted"/>
<dbReference type="EMBL" id="JBHSWE010000001">
    <property type="protein sequence ID" value="MFC6672713.1"/>
    <property type="molecule type" value="Genomic_DNA"/>
</dbReference>
<accession>A0ABW2A5I4</accession>
<sequence length="304" mass="32635">MIYVSHRLDEIMTISDRLVVMRDGRLVAAQPTAGTRPDQLVELIVGKAQREIVALPAPLGAAALLDVEQLRVGSAGPVSFGLHEGEILGLVGLRGGGQEEVGRALFGDLPRQSGVVRLAEESPDLSSPATAIASGVAFVAGDRCRENLAMSMSVRENLFLNPQLSGASFFSFRRAADEVAQSQRLTRQFDVRPDDPDEIVENLSGGNQQKVVMARWLNLGKPLLILEEPTAGVDVGAKGEIYALLQQAARSGTGILVVSTDFEEVEKICNRCLVFSKGRIVAELEGDRLTFAEMLQRASISDAA</sequence>
<dbReference type="PANTHER" id="PTHR43790:SF9">
    <property type="entry name" value="GALACTOFURANOSE TRANSPORTER ATP-BINDING PROTEIN YTFR"/>
    <property type="match status" value="1"/>
</dbReference>
<dbReference type="RefSeq" id="WP_379911134.1">
    <property type="nucleotide sequence ID" value="NZ_JBHSWE010000001.1"/>
</dbReference>
<dbReference type="PANTHER" id="PTHR43790">
    <property type="entry name" value="CARBOHYDRATE TRANSPORT ATP-BINDING PROTEIN MG119-RELATED"/>
    <property type="match status" value="1"/>
</dbReference>
<dbReference type="InterPro" id="IPR003439">
    <property type="entry name" value="ABC_transporter-like_ATP-bd"/>
</dbReference>
<keyword evidence="1" id="KW-0813">Transport</keyword>
<keyword evidence="4 6" id="KW-0067">ATP-binding</keyword>
<evidence type="ECO:0000313" key="7">
    <source>
        <dbReference type="Proteomes" id="UP001596422"/>
    </source>
</evidence>
<dbReference type="InterPro" id="IPR027417">
    <property type="entry name" value="P-loop_NTPase"/>
</dbReference>
<dbReference type="Proteomes" id="UP001596422">
    <property type="component" value="Unassembled WGS sequence"/>
</dbReference>
<dbReference type="SUPFAM" id="SSF52540">
    <property type="entry name" value="P-loop containing nucleoside triphosphate hydrolases"/>
    <property type="match status" value="2"/>
</dbReference>
<dbReference type="CDD" id="cd03215">
    <property type="entry name" value="ABC_Carb_Monos_II"/>
    <property type="match status" value="1"/>
</dbReference>
<dbReference type="Pfam" id="PF00005">
    <property type="entry name" value="ABC_tran"/>
    <property type="match status" value="1"/>
</dbReference>
<name>A0ABW2A5I4_9GAMM</name>
<dbReference type="InterPro" id="IPR017871">
    <property type="entry name" value="ABC_transporter-like_CS"/>
</dbReference>
<feature type="domain" description="ABC transporter" evidence="5">
    <location>
        <begin position="59"/>
        <end position="302"/>
    </location>
</feature>
<protein>
    <submittedName>
        <fullName evidence="6">ATP-binding cassette domain-containing protein</fullName>
    </submittedName>
</protein>
<keyword evidence="3" id="KW-0547">Nucleotide-binding</keyword>
<evidence type="ECO:0000259" key="5">
    <source>
        <dbReference type="PROSITE" id="PS50893"/>
    </source>
</evidence>
<evidence type="ECO:0000256" key="4">
    <source>
        <dbReference type="ARBA" id="ARBA00022840"/>
    </source>
</evidence>
<evidence type="ECO:0000313" key="6">
    <source>
        <dbReference type="EMBL" id="MFC6672713.1"/>
    </source>
</evidence>
<keyword evidence="7" id="KW-1185">Reference proteome</keyword>
<organism evidence="6 7">
    <name type="scientific">Marinobacterium aestuariivivens</name>
    <dbReference type="NCBI Taxonomy" id="1698799"/>
    <lineage>
        <taxon>Bacteria</taxon>
        <taxon>Pseudomonadati</taxon>
        <taxon>Pseudomonadota</taxon>
        <taxon>Gammaproteobacteria</taxon>
        <taxon>Oceanospirillales</taxon>
        <taxon>Oceanospirillaceae</taxon>
        <taxon>Marinobacterium</taxon>
    </lineage>
</organism>
<dbReference type="PROSITE" id="PS50893">
    <property type="entry name" value="ABC_TRANSPORTER_2"/>
    <property type="match status" value="1"/>
</dbReference>
<evidence type="ECO:0000256" key="2">
    <source>
        <dbReference type="ARBA" id="ARBA00022737"/>
    </source>
</evidence>
<gene>
    <name evidence="6" type="ORF">ACFQDL_23545</name>
</gene>
<dbReference type="Gene3D" id="3.40.50.300">
    <property type="entry name" value="P-loop containing nucleotide triphosphate hydrolases"/>
    <property type="match status" value="2"/>
</dbReference>
<evidence type="ECO:0000256" key="1">
    <source>
        <dbReference type="ARBA" id="ARBA00022448"/>
    </source>
</evidence>
<dbReference type="InterPro" id="IPR050107">
    <property type="entry name" value="ABC_carbohydrate_import_ATPase"/>
</dbReference>
<comment type="caution">
    <text evidence="6">The sequence shown here is derived from an EMBL/GenBank/DDBJ whole genome shotgun (WGS) entry which is preliminary data.</text>
</comment>
<reference evidence="7" key="1">
    <citation type="journal article" date="2019" name="Int. J. Syst. Evol. Microbiol.">
        <title>The Global Catalogue of Microorganisms (GCM) 10K type strain sequencing project: providing services to taxonomists for standard genome sequencing and annotation.</title>
        <authorList>
            <consortium name="The Broad Institute Genomics Platform"/>
            <consortium name="The Broad Institute Genome Sequencing Center for Infectious Disease"/>
            <person name="Wu L."/>
            <person name="Ma J."/>
        </authorList>
    </citation>
    <scope>NUCLEOTIDE SEQUENCE [LARGE SCALE GENOMIC DNA]</scope>
    <source>
        <strain evidence="7">NBRC 111756</strain>
    </source>
</reference>
<evidence type="ECO:0000256" key="3">
    <source>
        <dbReference type="ARBA" id="ARBA00022741"/>
    </source>
</evidence>
<keyword evidence="2" id="KW-0677">Repeat</keyword>